<sequence length="427" mass="48673">MAWRGGLQAEEWVAQACLKPTGGGCMEKQKPVGVGTRIADTPNALKTMGVGNPNADTIGLHRLEDRFGSVHNNCSRDNSSKGNALSKNSTPSSRLHRLVKLYPRFCIYKEKRLQRRWKQFNTREWRRKRCIMPEESLAVFEEINDPAIGETRFSENLFLQRNEAYFGDMGVHGTGIVERERSAIPLAELFPRKIDEDMDHDSKVQREGMHKKPEEYQVRDFNSYWEQIKQLDKGVKMLSSSIDVERRVEAPLLDPTRGFIGSKFNWGGMFSCSSSQAAHPVNLLETEAIRNAIHSSSVHDILKFPQFLENHKHCRPQEKERKKLIVEGENRLGKPDSVPHGNIEYYIRDEADWLKKVLLYTHHKNKLSKPRDGVTVGCHLALVGPAISDAPSQAVQQPNKRLELLVDDRRIMKKEVTDRGGRGIEAC</sequence>
<organism evidence="1 2">
    <name type="scientific">Tetracentron sinense</name>
    <name type="common">Spur-leaf</name>
    <dbReference type="NCBI Taxonomy" id="13715"/>
    <lineage>
        <taxon>Eukaryota</taxon>
        <taxon>Viridiplantae</taxon>
        <taxon>Streptophyta</taxon>
        <taxon>Embryophyta</taxon>
        <taxon>Tracheophyta</taxon>
        <taxon>Spermatophyta</taxon>
        <taxon>Magnoliopsida</taxon>
        <taxon>Trochodendrales</taxon>
        <taxon>Trochodendraceae</taxon>
        <taxon>Tetracentron</taxon>
    </lineage>
</organism>
<evidence type="ECO:0000313" key="1">
    <source>
        <dbReference type="EMBL" id="KAF8400490.1"/>
    </source>
</evidence>
<dbReference type="EMBL" id="JABCRI010000009">
    <property type="protein sequence ID" value="KAF8400490.1"/>
    <property type="molecule type" value="Genomic_DNA"/>
</dbReference>
<comment type="caution">
    <text evidence="1">The sequence shown here is derived from an EMBL/GenBank/DDBJ whole genome shotgun (WGS) entry which is preliminary data.</text>
</comment>
<name>A0A834Z4S5_TETSI</name>
<evidence type="ECO:0000313" key="2">
    <source>
        <dbReference type="Proteomes" id="UP000655225"/>
    </source>
</evidence>
<accession>A0A834Z4S5</accession>
<protein>
    <submittedName>
        <fullName evidence="1">Uncharacterized protein</fullName>
    </submittedName>
</protein>
<dbReference type="Proteomes" id="UP000655225">
    <property type="component" value="Unassembled WGS sequence"/>
</dbReference>
<gene>
    <name evidence="1" type="ORF">HHK36_013788</name>
</gene>
<proteinExistence type="predicted"/>
<dbReference type="OrthoDB" id="1105498at2759"/>
<dbReference type="AlphaFoldDB" id="A0A834Z4S5"/>
<keyword evidence="2" id="KW-1185">Reference proteome</keyword>
<reference evidence="1 2" key="1">
    <citation type="submission" date="2020-04" db="EMBL/GenBank/DDBJ databases">
        <title>Plant Genome Project.</title>
        <authorList>
            <person name="Zhang R.-G."/>
        </authorList>
    </citation>
    <scope>NUCLEOTIDE SEQUENCE [LARGE SCALE GENOMIC DNA]</scope>
    <source>
        <strain evidence="1">YNK0</strain>
        <tissue evidence="1">Leaf</tissue>
    </source>
</reference>